<sequence length="319" mass="36385">MEILSAETIQNIVGVVVSIGLLFFLVIKIQKRRIKTAKKKLEKKTEEQQKKKIRATQMRIIHQRQQEGLGELIDYADYHMNFKEWITAVVSAGIVFGIMGYIFYEKPIIIMIMSGFGLLFPIWRRKQLLATRKHILNLQFKEAVQSLSASLAAGRSAESSFQEVAQDLKLLYPDPNTYILKEFDIINRRVENGEPLERAIEDFAQRSDVEDIMNFADVFVTCKRTGGSLVEVMKRTAEIISDKLEVQQDIKVLVSQKKFEAQILNVMPVGMVLLLKLTGGDYLNPLYDWNGVGPIVMTVCLVLLILSYLLGQKIMNIKV</sequence>
<evidence type="ECO:0000256" key="6">
    <source>
        <dbReference type="SAM" id="Coils"/>
    </source>
</evidence>
<keyword evidence="5 7" id="KW-0472">Membrane</keyword>
<comment type="subcellular location">
    <subcellularLocation>
        <location evidence="1">Cell membrane</location>
        <topology evidence="1">Multi-pass membrane protein</topology>
    </subcellularLocation>
</comment>
<dbReference type="PANTHER" id="PTHR35007">
    <property type="entry name" value="INTEGRAL MEMBRANE PROTEIN-RELATED"/>
    <property type="match status" value="1"/>
</dbReference>
<comment type="caution">
    <text evidence="9">The sequence shown here is derived from an EMBL/GenBank/DDBJ whole genome shotgun (WGS) entry which is preliminary data.</text>
</comment>
<dbReference type="STRING" id="2748.CDIV41_20026"/>
<reference evidence="9 10" key="1">
    <citation type="journal article" date="2018" name="Int. J. Food Microbiol.">
        <title>Growth of Carnobacterium spp. isolated from chilled vacuum-packaged meat under relevant acidic conditions.</title>
        <authorList>
            <person name="Zhang P."/>
            <person name="Badoni M."/>
            <person name="Ganzle M."/>
            <person name="Yang X."/>
        </authorList>
    </citation>
    <scope>NUCLEOTIDE SEQUENCE [LARGE SCALE GENOMIC DNA]</scope>
    <source>
        <strain evidence="9 10">B2</strain>
    </source>
</reference>
<evidence type="ECO:0000256" key="3">
    <source>
        <dbReference type="ARBA" id="ARBA00022692"/>
    </source>
</evidence>
<dbReference type="InterPro" id="IPR042094">
    <property type="entry name" value="T2SS_GspF_sf"/>
</dbReference>
<dbReference type="PANTHER" id="PTHR35007:SF1">
    <property type="entry name" value="PILUS ASSEMBLY PROTEIN"/>
    <property type="match status" value="1"/>
</dbReference>
<gene>
    <name evidence="9" type="ORF">CKN69_05125</name>
</gene>
<feature type="transmembrane region" description="Helical" evidence="7">
    <location>
        <begin position="261"/>
        <end position="279"/>
    </location>
</feature>
<keyword evidence="2" id="KW-1003">Cell membrane</keyword>
<feature type="transmembrane region" description="Helical" evidence="7">
    <location>
        <begin position="12"/>
        <end position="29"/>
    </location>
</feature>
<keyword evidence="6" id="KW-0175">Coiled coil</keyword>
<protein>
    <submittedName>
        <fullName evidence="9">Pilus assembly protein TadB</fullName>
    </submittedName>
</protein>
<proteinExistence type="predicted"/>
<dbReference type="Proteomes" id="UP000297938">
    <property type="component" value="Unassembled WGS sequence"/>
</dbReference>
<feature type="domain" description="Type II secretion system protein GspF" evidence="8">
    <location>
        <begin position="144"/>
        <end position="274"/>
    </location>
</feature>
<evidence type="ECO:0000313" key="9">
    <source>
        <dbReference type="EMBL" id="TFJ27763.1"/>
    </source>
</evidence>
<evidence type="ECO:0000259" key="8">
    <source>
        <dbReference type="Pfam" id="PF00482"/>
    </source>
</evidence>
<name>A0A2R8A3Z3_CARDV</name>
<dbReference type="InterPro" id="IPR018076">
    <property type="entry name" value="T2SS_GspF_dom"/>
</dbReference>
<evidence type="ECO:0000256" key="7">
    <source>
        <dbReference type="SAM" id="Phobius"/>
    </source>
</evidence>
<dbReference type="Gene3D" id="1.20.81.30">
    <property type="entry name" value="Type II secretion system (T2SS), domain F"/>
    <property type="match status" value="1"/>
</dbReference>
<dbReference type="AlphaFoldDB" id="A0A2R8A3Z3"/>
<dbReference type="GO" id="GO:0005886">
    <property type="term" value="C:plasma membrane"/>
    <property type="evidence" value="ECO:0007669"/>
    <property type="project" value="UniProtKB-SubCell"/>
</dbReference>
<feature type="transmembrane region" description="Helical" evidence="7">
    <location>
        <begin position="108"/>
        <end position="124"/>
    </location>
</feature>
<evidence type="ECO:0000256" key="5">
    <source>
        <dbReference type="ARBA" id="ARBA00023136"/>
    </source>
</evidence>
<dbReference type="Pfam" id="PF00482">
    <property type="entry name" value="T2SSF"/>
    <property type="match status" value="1"/>
</dbReference>
<evidence type="ECO:0000256" key="1">
    <source>
        <dbReference type="ARBA" id="ARBA00004651"/>
    </source>
</evidence>
<accession>A0A2R8A3Z3</accession>
<keyword evidence="3 7" id="KW-0812">Transmembrane</keyword>
<organism evidence="9 10">
    <name type="scientific">Carnobacterium divergens</name>
    <name type="common">Lactobacillus divergens</name>
    <dbReference type="NCBI Taxonomy" id="2748"/>
    <lineage>
        <taxon>Bacteria</taxon>
        <taxon>Bacillati</taxon>
        <taxon>Bacillota</taxon>
        <taxon>Bacilli</taxon>
        <taxon>Lactobacillales</taxon>
        <taxon>Carnobacteriaceae</taxon>
        <taxon>Carnobacterium</taxon>
    </lineage>
</organism>
<keyword evidence="4 7" id="KW-1133">Transmembrane helix</keyword>
<evidence type="ECO:0000256" key="4">
    <source>
        <dbReference type="ARBA" id="ARBA00022989"/>
    </source>
</evidence>
<feature type="transmembrane region" description="Helical" evidence="7">
    <location>
        <begin position="291"/>
        <end position="311"/>
    </location>
</feature>
<evidence type="ECO:0000313" key="10">
    <source>
        <dbReference type="Proteomes" id="UP000297938"/>
    </source>
</evidence>
<dbReference type="RefSeq" id="WP_109841019.1">
    <property type="nucleotide sequence ID" value="NZ_CBCPJQ010000010.1"/>
</dbReference>
<feature type="coiled-coil region" evidence="6">
    <location>
        <begin position="27"/>
        <end position="58"/>
    </location>
</feature>
<feature type="transmembrane region" description="Helical" evidence="7">
    <location>
        <begin position="85"/>
        <end position="102"/>
    </location>
</feature>
<dbReference type="EMBL" id="NRPP01000009">
    <property type="protein sequence ID" value="TFJ27763.1"/>
    <property type="molecule type" value="Genomic_DNA"/>
</dbReference>
<evidence type="ECO:0000256" key="2">
    <source>
        <dbReference type="ARBA" id="ARBA00022475"/>
    </source>
</evidence>